<dbReference type="SMART" id="SM00226">
    <property type="entry name" value="LMWPc"/>
    <property type="match status" value="1"/>
</dbReference>
<feature type="domain" description="Phosphotyrosine protein phosphatase I" evidence="7">
    <location>
        <begin position="1"/>
        <end position="132"/>
    </location>
</feature>
<dbReference type="PATRIC" id="fig|1423724.4.peg.633"/>
<organism evidence="8 9">
    <name type="scientific">Ligilactobacillus apodemi DSM 16634 = JCM 16172</name>
    <dbReference type="NCBI Taxonomy" id="1423724"/>
    <lineage>
        <taxon>Bacteria</taxon>
        <taxon>Bacillati</taxon>
        <taxon>Bacillota</taxon>
        <taxon>Bacilli</taxon>
        <taxon>Lactobacillales</taxon>
        <taxon>Lactobacillaceae</taxon>
        <taxon>Ligilactobacillus</taxon>
    </lineage>
</organism>
<dbReference type="EMBL" id="AZFT01000053">
    <property type="protein sequence ID" value="KRL83347.1"/>
    <property type="molecule type" value="Genomic_DNA"/>
</dbReference>
<feature type="active site" description="Proton donor" evidence="6">
    <location>
        <position position="108"/>
    </location>
</feature>
<dbReference type="PANTHER" id="PTHR11717">
    <property type="entry name" value="LOW MOLECULAR WEIGHT PROTEIN TYROSINE PHOSPHATASE"/>
    <property type="match status" value="1"/>
</dbReference>
<dbReference type="EC" id="3.1.3.48" evidence="2"/>
<comment type="similarity">
    <text evidence="1">Belongs to the low molecular weight phosphotyrosine protein phosphatase family.</text>
</comment>
<proteinExistence type="inferred from homology"/>
<evidence type="ECO:0000256" key="5">
    <source>
        <dbReference type="ARBA" id="ARBA00051722"/>
    </source>
</evidence>
<dbReference type="InterPro" id="IPR017867">
    <property type="entry name" value="Tyr_phospatase_low_mol_wt"/>
</dbReference>
<dbReference type="SUPFAM" id="SSF52788">
    <property type="entry name" value="Phosphotyrosine protein phosphatases I"/>
    <property type="match status" value="1"/>
</dbReference>
<reference evidence="8 9" key="1">
    <citation type="journal article" date="2015" name="Genome Announc.">
        <title>Expanding the biotechnology potential of lactobacilli through comparative genomics of 213 strains and associated genera.</title>
        <authorList>
            <person name="Sun Z."/>
            <person name="Harris H.M."/>
            <person name="McCann A."/>
            <person name="Guo C."/>
            <person name="Argimon S."/>
            <person name="Zhang W."/>
            <person name="Yang X."/>
            <person name="Jeffery I.B."/>
            <person name="Cooney J.C."/>
            <person name="Kagawa T.F."/>
            <person name="Liu W."/>
            <person name="Song Y."/>
            <person name="Salvetti E."/>
            <person name="Wrobel A."/>
            <person name="Rasinkangas P."/>
            <person name="Parkhill J."/>
            <person name="Rea M.C."/>
            <person name="O'Sullivan O."/>
            <person name="Ritari J."/>
            <person name="Douillard F.P."/>
            <person name="Paul Ross R."/>
            <person name="Yang R."/>
            <person name="Briner A.E."/>
            <person name="Felis G.E."/>
            <person name="de Vos W.M."/>
            <person name="Barrangou R."/>
            <person name="Klaenhammer T.R."/>
            <person name="Caufield P.W."/>
            <person name="Cui Y."/>
            <person name="Zhang H."/>
            <person name="O'Toole P.W."/>
        </authorList>
    </citation>
    <scope>NUCLEOTIDE SEQUENCE [LARGE SCALE GENOMIC DNA]</scope>
    <source>
        <strain evidence="8 9">DSM 16634</strain>
    </source>
</reference>
<dbReference type="GO" id="GO:0004725">
    <property type="term" value="F:protein tyrosine phosphatase activity"/>
    <property type="evidence" value="ECO:0007669"/>
    <property type="project" value="UniProtKB-EC"/>
</dbReference>
<dbReference type="InterPro" id="IPR050438">
    <property type="entry name" value="LMW_PTPase"/>
</dbReference>
<dbReference type="InterPro" id="IPR023485">
    <property type="entry name" value="Ptyr_pPase"/>
</dbReference>
<dbReference type="InterPro" id="IPR036196">
    <property type="entry name" value="Ptyr_pPase_sf"/>
</dbReference>
<dbReference type="PANTHER" id="PTHR11717:SF7">
    <property type="entry name" value="LOW MOLECULAR WEIGHT PHOSPHOTYROSINE PROTEIN PHOSPHATASE"/>
    <property type="match status" value="1"/>
</dbReference>
<evidence type="ECO:0000256" key="3">
    <source>
        <dbReference type="ARBA" id="ARBA00022801"/>
    </source>
</evidence>
<dbReference type="STRING" id="1423724.FC32_GL000597"/>
<dbReference type="Proteomes" id="UP000051324">
    <property type="component" value="Unassembled WGS sequence"/>
</dbReference>
<name>A0A0R1TX43_9LACO</name>
<gene>
    <name evidence="8" type="ORF">FC32_GL000597</name>
</gene>
<dbReference type="Gene3D" id="3.40.50.2300">
    <property type="match status" value="1"/>
</dbReference>
<protein>
    <recommendedName>
        <fullName evidence="2">protein-tyrosine-phosphatase</fullName>
        <ecNumber evidence="2">3.1.3.48</ecNumber>
    </recommendedName>
</protein>
<comment type="catalytic activity">
    <reaction evidence="5">
        <text>O-phospho-L-tyrosyl-[protein] + H2O = L-tyrosyl-[protein] + phosphate</text>
        <dbReference type="Rhea" id="RHEA:10684"/>
        <dbReference type="Rhea" id="RHEA-COMP:10136"/>
        <dbReference type="Rhea" id="RHEA-COMP:20101"/>
        <dbReference type="ChEBI" id="CHEBI:15377"/>
        <dbReference type="ChEBI" id="CHEBI:43474"/>
        <dbReference type="ChEBI" id="CHEBI:46858"/>
        <dbReference type="ChEBI" id="CHEBI:61978"/>
        <dbReference type="EC" id="3.1.3.48"/>
    </reaction>
</comment>
<dbReference type="eggNOG" id="COG0394">
    <property type="taxonomic scope" value="Bacteria"/>
</dbReference>
<comment type="caution">
    <text evidence="8">The sequence shown here is derived from an EMBL/GenBank/DDBJ whole genome shotgun (WGS) entry which is preliminary data.</text>
</comment>
<dbReference type="PRINTS" id="PR00719">
    <property type="entry name" value="LMWPTPASE"/>
</dbReference>
<evidence type="ECO:0000256" key="1">
    <source>
        <dbReference type="ARBA" id="ARBA00011063"/>
    </source>
</evidence>
<keyword evidence="3" id="KW-0378">Hydrolase</keyword>
<evidence type="ECO:0000313" key="8">
    <source>
        <dbReference type="EMBL" id="KRL83347.1"/>
    </source>
</evidence>
<evidence type="ECO:0000259" key="7">
    <source>
        <dbReference type="SMART" id="SM00226"/>
    </source>
</evidence>
<keyword evidence="4" id="KW-0904">Protein phosphatase</keyword>
<evidence type="ECO:0000256" key="2">
    <source>
        <dbReference type="ARBA" id="ARBA00013064"/>
    </source>
</evidence>
<accession>A0A0R1TX43</accession>
<sequence length="137" mass="15447">MAEAIFTDLVKKAGLSEQIQVDSASTNAISGMATDERTLTILQEHGIEPPQTAARQLRAKDFSTSDYVIVMDKHNYLDAKRIAPIELNAKIHSIYEQTPTKEDQVVIDPWYTNDFSTTYANLSEALPNWLNYLKTKL</sequence>
<keyword evidence="9" id="KW-1185">Reference proteome</keyword>
<dbReference type="Pfam" id="PF01451">
    <property type="entry name" value="LMWPc"/>
    <property type="match status" value="1"/>
</dbReference>
<evidence type="ECO:0000313" key="9">
    <source>
        <dbReference type="Proteomes" id="UP000051324"/>
    </source>
</evidence>
<evidence type="ECO:0000256" key="4">
    <source>
        <dbReference type="ARBA" id="ARBA00022912"/>
    </source>
</evidence>
<evidence type="ECO:0000256" key="6">
    <source>
        <dbReference type="PIRSR" id="PIRSR617867-1"/>
    </source>
</evidence>
<dbReference type="AlphaFoldDB" id="A0A0R1TX43"/>